<keyword evidence="2" id="KW-1185">Reference proteome</keyword>
<proteinExistence type="predicted"/>
<organism evidence="1 2">
    <name type="scientific">Hypoxylon rubiginosum</name>
    <dbReference type="NCBI Taxonomy" id="110542"/>
    <lineage>
        <taxon>Eukaryota</taxon>
        <taxon>Fungi</taxon>
        <taxon>Dikarya</taxon>
        <taxon>Ascomycota</taxon>
        <taxon>Pezizomycotina</taxon>
        <taxon>Sordariomycetes</taxon>
        <taxon>Xylariomycetidae</taxon>
        <taxon>Xylariales</taxon>
        <taxon>Hypoxylaceae</taxon>
        <taxon>Hypoxylon</taxon>
    </lineage>
</organism>
<name>A0ACC0CU90_9PEZI</name>
<gene>
    <name evidence="1" type="ORF">F4821DRAFT_280494</name>
</gene>
<protein>
    <submittedName>
        <fullName evidence="1">Uncharacterized protein</fullName>
    </submittedName>
</protein>
<comment type="caution">
    <text evidence="1">The sequence shown here is derived from an EMBL/GenBank/DDBJ whole genome shotgun (WGS) entry which is preliminary data.</text>
</comment>
<sequence length="178" mass="20815">MPDCELISDACVCSKLPCHQRFDCKEKCKYREFAGKTADPHLVTECQEICHYCFATDHLILNCIRFVGGAHDDRDPCRFCNSGKWHLPTNCIEVWCPVRRCKTPIECDEHCPKCGWEKHLDKELTDAGKPVHTCLWTKEFDTDTPDRRVVLKCLKMRTTRTCVPRTFRNAANMWRFAW</sequence>
<reference evidence="1 2" key="1">
    <citation type="journal article" date="2022" name="New Phytol.">
        <title>Ecological generalism drives hyperdiversity of secondary metabolite gene clusters in xylarialean endophytes.</title>
        <authorList>
            <person name="Franco M.E.E."/>
            <person name="Wisecaver J.H."/>
            <person name="Arnold A.E."/>
            <person name="Ju Y.M."/>
            <person name="Slot J.C."/>
            <person name="Ahrendt S."/>
            <person name="Moore L.P."/>
            <person name="Eastman K.E."/>
            <person name="Scott K."/>
            <person name="Konkel Z."/>
            <person name="Mondo S.J."/>
            <person name="Kuo A."/>
            <person name="Hayes R.D."/>
            <person name="Haridas S."/>
            <person name="Andreopoulos B."/>
            <person name="Riley R."/>
            <person name="LaButti K."/>
            <person name="Pangilinan J."/>
            <person name="Lipzen A."/>
            <person name="Amirebrahimi M."/>
            <person name="Yan J."/>
            <person name="Adam C."/>
            <person name="Keymanesh K."/>
            <person name="Ng V."/>
            <person name="Louie K."/>
            <person name="Northen T."/>
            <person name="Drula E."/>
            <person name="Henrissat B."/>
            <person name="Hsieh H.M."/>
            <person name="Youens-Clark K."/>
            <person name="Lutzoni F."/>
            <person name="Miadlikowska J."/>
            <person name="Eastwood D.C."/>
            <person name="Hamelin R.C."/>
            <person name="Grigoriev I.V."/>
            <person name="U'Ren J.M."/>
        </authorList>
    </citation>
    <scope>NUCLEOTIDE SEQUENCE [LARGE SCALE GENOMIC DNA]</scope>
    <source>
        <strain evidence="1 2">ER1909</strain>
    </source>
</reference>
<evidence type="ECO:0000313" key="1">
    <source>
        <dbReference type="EMBL" id="KAI6083989.1"/>
    </source>
</evidence>
<accession>A0ACC0CU90</accession>
<evidence type="ECO:0000313" key="2">
    <source>
        <dbReference type="Proteomes" id="UP001497680"/>
    </source>
</evidence>
<dbReference type="EMBL" id="MU394344">
    <property type="protein sequence ID" value="KAI6083989.1"/>
    <property type="molecule type" value="Genomic_DNA"/>
</dbReference>
<dbReference type="Proteomes" id="UP001497680">
    <property type="component" value="Unassembled WGS sequence"/>
</dbReference>